<dbReference type="SUPFAM" id="SSF53383">
    <property type="entry name" value="PLP-dependent transferases"/>
    <property type="match status" value="1"/>
</dbReference>
<dbReference type="PANTHER" id="PTHR30244:SF34">
    <property type="entry name" value="DTDP-4-AMINO-4,6-DIDEOXYGALACTOSE TRANSAMINASE"/>
    <property type="match status" value="1"/>
</dbReference>
<dbReference type="InterPro" id="IPR000653">
    <property type="entry name" value="DegT/StrS_aminotransferase"/>
</dbReference>
<feature type="non-terminal residue" evidence="1">
    <location>
        <position position="127"/>
    </location>
</feature>
<dbReference type="Pfam" id="PF01041">
    <property type="entry name" value="DegT_DnrJ_EryC1"/>
    <property type="match status" value="1"/>
</dbReference>
<protein>
    <recommendedName>
        <fullName evidence="2">DegT/DnrJ/EryC1/StrS aminotransferase family protein</fullName>
    </recommendedName>
</protein>
<gene>
    <name evidence="1" type="ORF">METZ01_LOCUS517514</name>
</gene>
<organism evidence="1">
    <name type="scientific">marine metagenome</name>
    <dbReference type="NCBI Taxonomy" id="408172"/>
    <lineage>
        <taxon>unclassified sequences</taxon>
        <taxon>metagenomes</taxon>
        <taxon>ecological metagenomes</taxon>
    </lineage>
</organism>
<reference evidence="1" key="1">
    <citation type="submission" date="2018-05" db="EMBL/GenBank/DDBJ databases">
        <authorList>
            <person name="Lanie J.A."/>
            <person name="Ng W.-L."/>
            <person name="Kazmierczak K.M."/>
            <person name="Andrzejewski T.M."/>
            <person name="Davidsen T.M."/>
            <person name="Wayne K.J."/>
            <person name="Tettelin H."/>
            <person name="Glass J.I."/>
            <person name="Rusch D."/>
            <person name="Podicherti R."/>
            <person name="Tsui H.-C.T."/>
            <person name="Winkler M.E."/>
        </authorList>
    </citation>
    <scope>NUCLEOTIDE SEQUENCE</scope>
</reference>
<dbReference type="Gene3D" id="3.40.640.10">
    <property type="entry name" value="Type I PLP-dependent aspartate aminotransferase-like (Major domain)"/>
    <property type="match status" value="1"/>
</dbReference>
<dbReference type="PANTHER" id="PTHR30244">
    <property type="entry name" value="TRANSAMINASE"/>
    <property type="match status" value="1"/>
</dbReference>
<dbReference type="EMBL" id="UINC01231917">
    <property type="protein sequence ID" value="SVE64660.1"/>
    <property type="molecule type" value="Genomic_DNA"/>
</dbReference>
<evidence type="ECO:0000313" key="1">
    <source>
        <dbReference type="EMBL" id="SVE64660.1"/>
    </source>
</evidence>
<proteinExistence type="predicted"/>
<accession>A0A383F7H6</accession>
<dbReference type="GO" id="GO:0000271">
    <property type="term" value="P:polysaccharide biosynthetic process"/>
    <property type="evidence" value="ECO:0007669"/>
    <property type="project" value="TreeGrafter"/>
</dbReference>
<sequence length="127" mass="14384">MGKFVFEFETKFSEYFNSKYSVMANSGSSANLLAIASLFYRKNNSLKRGDEVIVPAVSWSTTYSPLQQYGLKLKFVDIDLNTLNYDIQKLSTAISDKTRLVVAVNLLGNPNDFDEIKKIINNRDIIV</sequence>
<dbReference type="GO" id="GO:0008483">
    <property type="term" value="F:transaminase activity"/>
    <property type="evidence" value="ECO:0007669"/>
    <property type="project" value="TreeGrafter"/>
</dbReference>
<dbReference type="GO" id="GO:0030170">
    <property type="term" value="F:pyridoxal phosphate binding"/>
    <property type="evidence" value="ECO:0007669"/>
    <property type="project" value="TreeGrafter"/>
</dbReference>
<dbReference type="InterPro" id="IPR015424">
    <property type="entry name" value="PyrdxlP-dep_Trfase"/>
</dbReference>
<dbReference type="AlphaFoldDB" id="A0A383F7H6"/>
<name>A0A383F7H6_9ZZZZ</name>
<dbReference type="InterPro" id="IPR015421">
    <property type="entry name" value="PyrdxlP-dep_Trfase_major"/>
</dbReference>
<evidence type="ECO:0008006" key="2">
    <source>
        <dbReference type="Google" id="ProtNLM"/>
    </source>
</evidence>